<evidence type="ECO:0000313" key="6">
    <source>
        <dbReference type="Proteomes" id="UP000018958"/>
    </source>
</evidence>
<dbReference type="InterPro" id="IPR051316">
    <property type="entry name" value="Zinc-reg_GTPase_activator"/>
</dbReference>
<dbReference type="InterPro" id="IPR036627">
    <property type="entry name" value="CobW-likC_sf"/>
</dbReference>
<feature type="region of interest" description="Disordered" evidence="3">
    <location>
        <begin position="6"/>
        <end position="26"/>
    </location>
</feature>
<gene>
    <name evidence="5" type="ORF">F441_21573</name>
</gene>
<proteinExistence type="predicted"/>
<evidence type="ECO:0000256" key="2">
    <source>
        <dbReference type="ARBA" id="ARBA00023186"/>
    </source>
</evidence>
<dbReference type="AlphaFoldDB" id="W2VSE2"/>
<name>W2VSE2_PHYNI</name>
<dbReference type="GO" id="GO:0000166">
    <property type="term" value="F:nucleotide binding"/>
    <property type="evidence" value="ECO:0007669"/>
    <property type="project" value="UniProtKB-KW"/>
</dbReference>
<dbReference type="Pfam" id="PF07683">
    <property type="entry name" value="CobW_C"/>
    <property type="match status" value="1"/>
</dbReference>
<dbReference type="SUPFAM" id="SSF90002">
    <property type="entry name" value="Hypothetical protein YjiA, C-terminal domain"/>
    <property type="match status" value="1"/>
</dbReference>
<dbReference type="InterPro" id="IPR011629">
    <property type="entry name" value="CobW-like_C"/>
</dbReference>
<dbReference type="GO" id="GO:0005737">
    <property type="term" value="C:cytoplasm"/>
    <property type="evidence" value="ECO:0007669"/>
    <property type="project" value="TreeGrafter"/>
</dbReference>
<dbReference type="OrthoDB" id="258627at2759"/>
<evidence type="ECO:0000256" key="1">
    <source>
        <dbReference type="ARBA" id="ARBA00022741"/>
    </source>
</evidence>
<dbReference type="PANTHER" id="PTHR13748">
    <property type="entry name" value="COBW-RELATED"/>
    <property type="match status" value="1"/>
</dbReference>
<dbReference type="SMART" id="SM00833">
    <property type="entry name" value="CobW_C"/>
    <property type="match status" value="1"/>
</dbReference>
<feature type="compositionally biased region" description="Basic and acidic residues" evidence="3">
    <location>
        <begin position="8"/>
        <end position="17"/>
    </location>
</feature>
<keyword evidence="2" id="KW-0143">Chaperone</keyword>
<dbReference type="PANTHER" id="PTHR13748:SF62">
    <property type="entry name" value="COBW DOMAIN-CONTAINING PROTEIN"/>
    <property type="match status" value="1"/>
</dbReference>
<keyword evidence="1" id="KW-0547">Nucleotide-binding</keyword>
<dbReference type="Gene3D" id="3.30.1220.10">
    <property type="entry name" value="CobW-like, C-terminal domain"/>
    <property type="match status" value="1"/>
</dbReference>
<protein>
    <recommendedName>
        <fullName evidence="4">CobW C-terminal domain-containing protein</fullName>
    </recommendedName>
</protein>
<evidence type="ECO:0000256" key="3">
    <source>
        <dbReference type="SAM" id="MobiDB-lite"/>
    </source>
</evidence>
<reference evidence="5 6" key="1">
    <citation type="submission" date="2013-11" db="EMBL/GenBank/DDBJ databases">
        <title>The Genome Sequence of Phytophthora parasitica CJ01A1.</title>
        <authorList>
            <consortium name="The Broad Institute Genomics Platform"/>
            <person name="Russ C."/>
            <person name="Tyler B."/>
            <person name="Panabieres F."/>
            <person name="Shan W."/>
            <person name="Tripathy S."/>
            <person name="Grunwald N."/>
            <person name="Machado M."/>
            <person name="Johnson C.S."/>
            <person name="Walker B."/>
            <person name="Young S.K."/>
            <person name="Zeng Q."/>
            <person name="Gargeya S."/>
            <person name="Fitzgerald M."/>
            <person name="Haas B."/>
            <person name="Abouelleil A."/>
            <person name="Allen A.W."/>
            <person name="Alvarado L."/>
            <person name="Arachchi H.M."/>
            <person name="Berlin A.M."/>
            <person name="Chapman S.B."/>
            <person name="Gainer-Dewar J."/>
            <person name="Goldberg J."/>
            <person name="Griggs A."/>
            <person name="Gujja S."/>
            <person name="Hansen M."/>
            <person name="Howarth C."/>
            <person name="Imamovic A."/>
            <person name="Ireland A."/>
            <person name="Larimer J."/>
            <person name="McCowan C."/>
            <person name="Murphy C."/>
            <person name="Pearson M."/>
            <person name="Poon T.W."/>
            <person name="Priest M."/>
            <person name="Roberts A."/>
            <person name="Saif S."/>
            <person name="Shea T."/>
            <person name="Sisk P."/>
            <person name="Sykes S."/>
            <person name="Wortman J."/>
            <person name="Nusbaum C."/>
            <person name="Birren B."/>
        </authorList>
    </citation>
    <scope>NUCLEOTIDE SEQUENCE [LARGE SCALE GENOMIC DNA]</scope>
    <source>
        <strain evidence="5 6">CJ01A1</strain>
    </source>
</reference>
<dbReference type="EMBL" id="ANIX01004314">
    <property type="protein sequence ID" value="ETP01136.1"/>
    <property type="molecule type" value="Genomic_DNA"/>
</dbReference>
<dbReference type="Proteomes" id="UP000018958">
    <property type="component" value="Unassembled WGS sequence"/>
</dbReference>
<feature type="non-terminal residue" evidence="5">
    <location>
        <position position="1"/>
    </location>
</feature>
<evidence type="ECO:0000259" key="4">
    <source>
        <dbReference type="SMART" id="SM00833"/>
    </source>
</evidence>
<feature type="domain" description="CobW C-terminal" evidence="4">
    <location>
        <begin position="155"/>
        <end position="253"/>
    </location>
</feature>
<sequence>IQCGKRNCARESTEAMKPKSRQQHQIENKSTTYETHYTQALENFFAIQWGKPKLAALDPLKHLAKSQTAIQYNFSSDPASLTSPMRSYLERTAELLNTTGTNLPASEQAELRQESLERFVDLVVERLGLHASDPGRDLGVLGEVVAHELEHTGGISTVHFEVERDVDVAAFGEWLSEVVTRYVKGADVLRVKGVLSVAGDAEDRRCVVQGVLDTYTIAPGLPWEAGEQRVSRLVLIGQGLDRDELERGFQNCLVDNSAGSETKKER</sequence>
<organism evidence="5 6">
    <name type="scientific">Phytophthora nicotianae CJ01A1</name>
    <dbReference type="NCBI Taxonomy" id="1317063"/>
    <lineage>
        <taxon>Eukaryota</taxon>
        <taxon>Sar</taxon>
        <taxon>Stramenopiles</taxon>
        <taxon>Oomycota</taxon>
        <taxon>Peronosporomycetes</taxon>
        <taxon>Peronosporales</taxon>
        <taxon>Peronosporaceae</taxon>
        <taxon>Phytophthora</taxon>
    </lineage>
</organism>
<evidence type="ECO:0000313" key="5">
    <source>
        <dbReference type="EMBL" id="ETP01136.1"/>
    </source>
</evidence>
<comment type="caution">
    <text evidence="5">The sequence shown here is derived from an EMBL/GenBank/DDBJ whole genome shotgun (WGS) entry which is preliminary data.</text>
</comment>
<accession>W2VSE2</accession>